<keyword evidence="5" id="KW-1185">Reference proteome</keyword>
<evidence type="ECO:0000256" key="3">
    <source>
        <dbReference type="ARBA" id="ARBA00023128"/>
    </source>
</evidence>
<keyword evidence="3" id="KW-0496">Mitochondrion</keyword>
<evidence type="ECO:0000313" key="4">
    <source>
        <dbReference type="EMBL" id="GIY81949.1"/>
    </source>
</evidence>
<gene>
    <name evidence="4" type="primary">AVEN_209721_1</name>
    <name evidence="4" type="ORF">CEXT_645681</name>
</gene>
<reference evidence="4 5" key="1">
    <citation type="submission" date="2021-06" db="EMBL/GenBank/DDBJ databases">
        <title>Caerostris extrusa draft genome.</title>
        <authorList>
            <person name="Kono N."/>
            <person name="Arakawa K."/>
        </authorList>
    </citation>
    <scope>NUCLEOTIDE SEQUENCE [LARGE SCALE GENOMIC DNA]</scope>
</reference>
<dbReference type="AlphaFoldDB" id="A0AAV4WJH7"/>
<comment type="subcellular location">
    <subcellularLocation>
        <location evidence="1">Mitochondrion inner membrane</location>
        <topology evidence="1">Single-pass membrane protein</topology>
    </subcellularLocation>
</comment>
<dbReference type="Proteomes" id="UP001054945">
    <property type="component" value="Unassembled WGS sequence"/>
</dbReference>
<comment type="similarity">
    <text evidence="2">Belongs to the cytochrome c oxidase IV family.</text>
</comment>
<dbReference type="GO" id="GO:0006123">
    <property type="term" value="P:mitochondrial electron transport, cytochrome c to oxygen"/>
    <property type="evidence" value="ECO:0007669"/>
    <property type="project" value="InterPro"/>
</dbReference>
<comment type="caution">
    <text evidence="4">The sequence shown here is derived from an EMBL/GenBank/DDBJ whole genome shotgun (WGS) entry which is preliminary data.</text>
</comment>
<dbReference type="GO" id="GO:0005743">
    <property type="term" value="C:mitochondrial inner membrane"/>
    <property type="evidence" value="ECO:0007669"/>
    <property type="project" value="UniProtKB-SubCell"/>
</dbReference>
<sequence length="107" mass="11903">MKSLVLLTSSAKTINGKKKETGGNLTLEEKQALYHLSFNNPLCYVDEPADEWKLILAGTFTAMGLMTLGMYVWLSQSEQTEVIGPLSKKIKNLEISSFEENSLVKMS</sequence>
<evidence type="ECO:0000256" key="2">
    <source>
        <dbReference type="ARBA" id="ARBA00008135"/>
    </source>
</evidence>
<protein>
    <submittedName>
        <fullName evidence="4">Uncharacterized protein</fullName>
    </submittedName>
</protein>
<evidence type="ECO:0000256" key="1">
    <source>
        <dbReference type="ARBA" id="ARBA00004434"/>
    </source>
</evidence>
<evidence type="ECO:0000313" key="5">
    <source>
        <dbReference type="Proteomes" id="UP001054945"/>
    </source>
</evidence>
<dbReference type="EMBL" id="BPLR01016184">
    <property type="protein sequence ID" value="GIY81949.1"/>
    <property type="molecule type" value="Genomic_DNA"/>
</dbReference>
<proteinExistence type="inferred from homology"/>
<organism evidence="4 5">
    <name type="scientific">Caerostris extrusa</name>
    <name type="common">Bark spider</name>
    <name type="synonym">Caerostris bankana</name>
    <dbReference type="NCBI Taxonomy" id="172846"/>
    <lineage>
        <taxon>Eukaryota</taxon>
        <taxon>Metazoa</taxon>
        <taxon>Ecdysozoa</taxon>
        <taxon>Arthropoda</taxon>
        <taxon>Chelicerata</taxon>
        <taxon>Arachnida</taxon>
        <taxon>Araneae</taxon>
        <taxon>Araneomorphae</taxon>
        <taxon>Entelegynae</taxon>
        <taxon>Araneoidea</taxon>
        <taxon>Araneidae</taxon>
        <taxon>Caerostris</taxon>
    </lineage>
</organism>
<dbReference type="SUPFAM" id="SSF81406">
    <property type="entry name" value="Mitochondrial cytochrome c oxidase subunit IV"/>
    <property type="match status" value="1"/>
</dbReference>
<dbReference type="Gene3D" id="1.10.442.10">
    <property type="entry name" value="Cytochrome c oxidase subunit IV"/>
    <property type="match status" value="1"/>
</dbReference>
<dbReference type="InterPro" id="IPR036639">
    <property type="entry name" value="Cyt_c_oxidase_su4_sf"/>
</dbReference>
<dbReference type="InterPro" id="IPR004203">
    <property type="entry name" value="Cyt_c_oxidase_su4_fam"/>
</dbReference>
<dbReference type="Pfam" id="PF02936">
    <property type="entry name" value="COX4"/>
    <property type="match status" value="1"/>
</dbReference>
<name>A0AAV4WJH7_CAEEX</name>
<dbReference type="GO" id="GO:0045277">
    <property type="term" value="C:respiratory chain complex IV"/>
    <property type="evidence" value="ECO:0007669"/>
    <property type="project" value="InterPro"/>
</dbReference>
<accession>A0AAV4WJH7</accession>